<sequence length="153" mass="17162">MTNDTSFLLCGASNEIIAHVLRDCMEARAIWTELIYPDRMEHFLSMDIADWRRNQRIFEPKVLMVECHRSVSSFSLGGGRSPETCSPKKLRSCENMSRGVVRDSEGRWIGGFAKVIGVCSALEAEIRGVLQGLALAWDLGLRSVILEIDSRDT</sequence>
<dbReference type="EMBL" id="VEPZ02000902">
    <property type="protein sequence ID" value="KAE8712026.1"/>
    <property type="molecule type" value="Genomic_DNA"/>
</dbReference>
<name>A0A6A3B5H4_HIBSY</name>
<organism evidence="2 3">
    <name type="scientific">Hibiscus syriacus</name>
    <name type="common">Rose of Sharon</name>
    <dbReference type="NCBI Taxonomy" id="106335"/>
    <lineage>
        <taxon>Eukaryota</taxon>
        <taxon>Viridiplantae</taxon>
        <taxon>Streptophyta</taxon>
        <taxon>Embryophyta</taxon>
        <taxon>Tracheophyta</taxon>
        <taxon>Spermatophyta</taxon>
        <taxon>Magnoliopsida</taxon>
        <taxon>eudicotyledons</taxon>
        <taxon>Gunneridae</taxon>
        <taxon>Pentapetalae</taxon>
        <taxon>rosids</taxon>
        <taxon>malvids</taxon>
        <taxon>Malvales</taxon>
        <taxon>Malvaceae</taxon>
        <taxon>Malvoideae</taxon>
        <taxon>Hibiscus</taxon>
    </lineage>
</organism>
<dbReference type="InterPro" id="IPR053151">
    <property type="entry name" value="RNase_H-like"/>
</dbReference>
<dbReference type="CDD" id="cd06222">
    <property type="entry name" value="RNase_H_like"/>
    <property type="match status" value="1"/>
</dbReference>
<dbReference type="InterPro" id="IPR002156">
    <property type="entry name" value="RNaseH_domain"/>
</dbReference>
<reference evidence="2" key="1">
    <citation type="submission" date="2019-09" db="EMBL/GenBank/DDBJ databases">
        <title>Draft genome information of white flower Hibiscus syriacus.</title>
        <authorList>
            <person name="Kim Y.-M."/>
        </authorList>
    </citation>
    <scope>NUCLEOTIDE SEQUENCE [LARGE SCALE GENOMIC DNA]</scope>
    <source>
        <strain evidence="2">YM2019G1</strain>
    </source>
</reference>
<protein>
    <recommendedName>
        <fullName evidence="1">RNase H type-1 domain-containing protein</fullName>
    </recommendedName>
</protein>
<dbReference type="Pfam" id="PF13456">
    <property type="entry name" value="RVT_3"/>
    <property type="match status" value="1"/>
</dbReference>
<evidence type="ECO:0000259" key="1">
    <source>
        <dbReference type="Pfam" id="PF13456"/>
    </source>
</evidence>
<dbReference type="GO" id="GO:0003676">
    <property type="term" value="F:nucleic acid binding"/>
    <property type="evidence" value="ECO:0007669"/>
    <property type="project" value="InterPro"/>
</dbReference>
<keyword evidence="3" id="KW-1185">Reference proteome</keyword>
<accession>A0A6A3B5H4</accession>
<evidence type="ECO:0000313" key="2">
    <source>
        <dbReference type="EMBL" id="KAE8712026.1"/>
    </source>
</evidence>
<dbReference type="InterPro" id="IPR036397">
    <property type="entry name" value="RNaseH_sf"/>
</dbReference>
<evidence type="ECO:0000313" key="3">
    <source>
        <dbReference type="Proteomes" id="UP000436088"/>
    </source>
</evidence>
<dbReference type="Proteomes" id="UP000436088">
    <property type="component" value="Unassembled WGS sequence"/>
</dbReference>
<dbReference type="PANTHER" id="PTHR47723:SF19">
    <property type="entry name" value="POLYNUCLEOTIDYL TRANSFERASE, RIBONUCLEASE H-LIKE SUPERFAMILY PROTEIN"/>
    <property type="match status" value="1"/>
</dbReference>
<dbReference type="PANTHER" id="PTHR47723">
    <property type="entry name" value="OS05G0353850 PROTEIN"/>
    <property type="match status" value="1"/>
</dbReference>
<dbReference type="GO" id="GO:0004523">
    <property type="term" value="F:RNA-DNA hybrid ribonuclease activity"/>
    <property type="evidence" value="ECO:0007669"/>
    <property type="project" value="InterPro"/>
</dbReference>
<feature type="domain" description="RNase H type-1" evidence="1">
    <location>
        <begin position="97"/>
        <end position="151"/>
    </location>
</feature>
<proteinExistence type="predicted"/>
<dbReference type="AlphaFoldDB" id="A0A6A3B5H4"/>
<dbReference type="Gene3D" id="3.30.420.10">
    <property type="entry name" value="Ribonuclease H-like superfamily/Ribonuclease H"/>
    <property type="match status" value="1"/>
</dbReference>
<dbReference type="InterPro" id="IPR044730">
    <property type="entry name" value="RNase_H-like_dom_plant"/>
</dbReference>
<gene>
    <name evidence="2" type="ORF">F3Y22_tig00110264pilonHSYRG00044</name>
</gene>
<comment type="caution">
    <text evidence="2">The sequence shown here is derived from an EMBL/GenBank/DDBJ whole genome shotgun (WGS) entry which is preliminary data.</text>
</comment>